<dbReference type="AlphaFoldDB" id="A0A0A9GIS2"/>
<sequence length="32" mass="3759">MNSLIHVKLFQDFDALKELSTKGHMSKRRLNT</sequence>
<organism evidence="1">
    <name type="scientific">Arundo donax</name>
    <name type="common">Giant reed</name>
    <name type="synonym">Donax arundinaceus</name>
    <dbReference type="NCBI Taxonomy" id="35708"/>
    <lineage>
        <taxon>Eukaryota</taxon>
        <taxon>Viridiplantae</taxon>
        <taxon>Streptophyta</taxon>
        <taxon>Embryophyta</taxon>
        <taxon>Tracheophyta</taxon>
        <taxon>Spermatophyta</taxon>
        <taxon>Magnoliopsida</taxon>
        <taxon>Liliopsida</taxon>
        <taxon>Poales</taxon>
        <taxon>Poaceae</taxon>
        <taxon>PACMAD clade</taxon>
        <taxon>Arundinoideae</taxon>
        <taxon>Arundineae</taxon>
        <taxon>Arundo</taxon>
    </lineage>
</organism>
<proteinExistence type="predicted"/>
<reference evidence="1" key="1">
    <citation type="submission" date="2014-09" db="EMBL/GenBank/DDBJ databases">
        <authorList>
            <person name="Magalhaes I.L.F."/>
            <person name="Oliveira U."/>
            <person name="Santos F.R."/>
            <person name="Vidigal T.H.D.A."/>
            <person name="Brescovit A.D."/>
            <person name="Santos A.J."/>
        </authorList>
    </citation>
    <scope>NUCLEOTIDE SEQUENCE</scope>
    <source>
        <tissue evidence="1">Shoot tissue taken approximately 20 cm above the soil surface</tissue>
    </source>
</reference>
<protein>
    <submittedName>
        <fullName evidence="1">Uncharacterized protein</fullName>
    </submittedName>
</protein>
<dbReference type="EMBL" id="GBRH01172886">
    <property type="protein sequence ID" value="JAE25010.1"/>
    <property type="molecule type" value="Transcribed_RNA"/>
</dbReference>
<reference evidence="1" key="2">
    <citation type="journal article" date="2015" name="Data Brief">
        <title>Shoot transcriptome of the giant reed, Arundo donax.</title>
        <authorList>
            <person name="Barrero R.A."/>
            <person name="Guerrero F.D."/>
            <person name="Moolhuijzen P."/>
            <person name="Goolsby J.A."/>
            <person name="Tidwell J."/>
            <person name="Bellgard S.E."/>
            <person name="Bellgard M.I."/>
        </authorList>
    </citation>
    <scope>NUCLEOTIDE SEQUENCE</scope>
    <source>
        <tissue evidence="1">Shoot tissue taken approximately 20 cm above the soil surface</tissue>
    </source>
</reference>
<evidence type="ECO:0000313" key="1">
    <source>
        <dbReference type="EMBL" id="JAE25010.1"/>
    </source>
</evidence>
<accession>A0A0A9GIS2</accession>
<name>A0A0A9GIS2_ARUDO</name>